<evidence type="ECO:0000256" key="1">
    <source>
        <dbReference type="SAM" id="Phobius"/>
    </source>
</evidence>
<dbReference type="EMBL" id="BMXF01000001">
    <property type="protein sequence ID" value="GHB59227.1"/>
    <property type="molecule type" value="Genomic_DNA"/>
</dbReference>
<evidence type="ECO:0000313" key="3">
    <source>
        <dbReference type="Proteomes" id="UP000598271"/>
    </source>
</evidence>
<dbReference type="PANTHER" id="PTHR37422:SF13">
    <property type="entry name" value="LIPOPOLYSACCHARIDE BIOSYNTHESIS PROTEIN PA4999-RELATED"/>
    <property type="match status" value="1"/>
</dbReference>
<feature type="transmembrane region" description="Helical" evidence="1">
    <location>
        <begin position="58"/>
        <end position="78"/>
    </location>
</feature>
<keyword evidence="1" id="KW-0472">Membrane</keyword>
<feature type="transmembrane region" description="Helical" evidence="1">
    <location>
        <begin position="30"/>
        <end position="46"/>
    </location>
</feature>
<proteinExistence type="predicted"/>
<feature type="transmembrane region" description="Helical" evidence="1">
    <location>
        <begin position="84"/>
        <end position="101"/>
    </location>
</feature>
<gene>
    <name evidence="2" type="ORF">GCM10007390_11110</name>
</gene>
<name>A0A8J3G8Y3_9BACT</name>
<keyword evidence="1" id="KW-1133">Transmembrane helix</keyword>
<accession>A0A8J3G8Y3</accession>
<feature type="transmembrane region" description="Helical" evidence="1">
    <location>
        <begin position="181"/>
        <end position="197"/>
    </location>
</feature>
<keyword evidence="3" id="KW-1185">Reference proteome</keyword>
<feature type="transmembrane region" description="Helical" evidence="1">
    <location>
        <begin position="122"/>
        <end position="141"/>
    </location>
</feature>
<sequence length="430" mass="49592">MERALFLVYLSCLSLTSAFALTSTITVPLFLSLLCVVIFVINAIIYRDHYLSIEVEDLVLFLFLLSVYLGFFLNQNHFKSGKPFNHVIAYSYVVLINYYLIKNAYYHLCKKFGAGFISKSYAAIYFGIFITCAFGIAEFWLKNIKGIDVDSYIPRPAVSEYEPLALTDFIRLRSFVEESGHLAYYIEVFAPIAIYFSRKKKYLFYPLVAVISACFLLTFSTAGWLISAFTYLILTIWYAEFWKQRENTIVNYRKIFRYLLGVGIVVSIFASNYNLVTYVSSALKEVVVYKIGRSNSAEDRTARYLEGVNALAHSDLLRLSFGNGPAVYDTLQFHRGGTILLYLTIILESGLLGLSFFLIFCALLFYKAMKLQNPQLRFVLLFALCSSFLHFLIISNYWYPWFWILAIIIQANYRMDRINGQVRAYQLQNA</sequence>
<reference evidence="2 3" key="1">
    <citation type="journal article" date="2014" name="Int. J. Syst. Evol. Microbiol.">
        <title>Complete genome sequence of Corynebacterium casei LMG S-19264T (=DSM 44701T), isolated from a smear-ripened cheese.</title>
        <authorList>
            <consortium name="US DOE Joint Genome Institute (JGI-PGF)"/>
            <person name="Walter F."/>
            <person name="Albersmeier A."/>
            <person name="Kalinowski J."/>
            <person name="Ruckert C."/>
        </authorList>
    </citation>
    <scope>NUCLEOTIDE SEQUENCE [LARGE SCALE GENOMIC DNA]</scope>
    <source>
        <strain evidence="2 3">KCTC 12866</strain>
    </source>
</reference>
<feature type="transmembrane region" description="Helical" evidence="1">
    <location>
        <begin position="378"/>
        <end position="399"/>
    </location>
</feature>
<dbReference type="InterPro" id="IPR051533">
    <property type="entry name" value="WaaL-like"/>
</dbReference>
<dbReference type="AlphaFoldDB" id="A0A8J3G8Y3"/>
<dbReference type="PANTHER" id="PTHR37422">
    <property type="entry name" value="TEICHURONIC ACID BIOSYNTHESIS PROTEIN TUAE"/>
    <property type="match status" value="1"/>
</dbReference>
<dbReference type="RefSeq" id="WP_189563339.1">
    <property type="nucleotide sequence ID" value="NZ_BMXF01000001.1"/>
</dbReference>
<keyword evidence="1" id="KW-0812">Transmembrane</keyword>
<protein>
    <submittedName>
        <fullName evidence="2">Uncharacterized protein</fullName>
    </submittedName>
</protein>
<feature type="transmembrane region" description="Helical" evidence="1">
    <location>
        <begin position="225"/>
        <end position="243"/>
    </location>
</feature>
<feature type="transmembrane region" description="Helical" evidence="1">
    <location>
        <begin position="255"/>
        <end position="275"/>
    </location>
</feature>
<comment type="caution">
    <text evidence="2">The sequence shown here is derived from an EMBL/GenBank/DDBJ whole genome shotgun (WGS) entry which is preliminary data.</text>
</comment>
<feature type="transmembrane region" description="Helical" evidence="1">
    <location>
        <begin position="202"/>
        <end position="219"/>
    </location>
</feature>
<evidence type="ECO:0000313" key="2">
    <source>
        <dbReference type="EMBL" id="GHB59227.1"/>
    </source>
</evidence>
<feature type="transmembrane region" description="Helical" evidence="1">
    <location>
        <begin position="339"/>
        <end position="366"/>
    </location>
</feature>
<dbReference type="Proteomes" id="UP000598271">
    <property type="component" value="Unassembled WGS sequence"/>
</dbReference>
<organism evidence="2 3">
    <name type="scientific">Persicitalea jodogahamensis</name>
    <dbReference type="NCBI Taxonomy" id="402147"/>
    <lineage>
        <taxon>Bacteria</taxon>
        <taxon>Pseudomonadati</taxon>
        <taxon>Bacteroidota</taxon>
        <taxon>Cytophagia</taxon>
        <taxon>Cytophagales</taxon>
        <taxon>Spirosomataceae</taxon>
        <taxon>Persicitalea</taxon>
    </lineage>
</organism>